<dbReference type="AlphaFoldDB" id="A0A8R1E0H9"/>
<evidence type="ECO:0000313" key="1">
    <source>
        <dbReference type="EnsemblMetazoa" id="CJA17048.1"/>
    </source>
</evidence>
<reference evidence="2" key="1">
    <citation type="submission" date="2010-08" db="EMBL/GenBank/DDBJ databases">
        <authorList>
            <consortium name="Caenorhabditis japonica Sequencing Consortium"/>
            <person name="Wilson R.K."/>
        </authorList>
    </citation>
    <scope>NUCLEOTIDE SEQUENCE [LARGE SCALE GENOMIC DNA]</scope>
    <source>
        <strain evidence="2">DF5081</strain>
    </source>
</reference>
<protein>
    <submittedName>
        <fullName evidence="1">Uncharacterized protein</fullName>
    </submittedName>
</protein>
<reference evidence="1" key="2">
    <citation type="submission" date="2022-06" db="UniProtKB">
        <authorList>
            <consortium name="EnsemblMetazoa"/>
        </authorList>
    </citation>
    <scope>IDENTIFICATION</scope>
    <source>
        <strain evidence="1">DF5081</strain>
    </source>
</reference>
<evidence type="ECO:0000313" key="2">
    <source>
        <dbReference type="Proteomes" id="UP000005237"/>
    </source>
</evidence>
<proteinExistence type="predicted"/>
<name>A0A8R1E0H9_CAEJA</name>
<dbReference type="EnsemblMetazoa" id="CJA17048.1">
    <property type="protein sequence ID" value="CJA17048.1"/>
    <property type="gene ID" value="WBGene00136252"/>
</dbReference>
<dbReference type="Proteomes" id="UP000005237">
    <property type="component" value="Unassembled WGS sequence"/>
</dbReference>
<accession>A0A8R1E0H9</accession>
<organism evidence="1 2">
    <name type="scientific">Caenorhabditis japonica</name>
    <dbReference type="NCBI Taxonomy" id="281687"/>
    <lineage>
        <taxon>Eukaryota</taxon>
        <taxon>Metazoa</taxon>
        <taxon>Ecdysozoa</taxon>
        <taxon>Nematoda</taxon>
        <taxon>Chromadorea</taxon>
        <taxon>Rhabditida</taxon>
        <taxon>Rhabditina</taxon>
        <taxon>Rhabditomorpha</taxon>
        <taxon>Rhabditoidea</taxon>
        <taxon>Rhabditidae</taxon>
        <taxon>Peloderinae</taxon>
        <taxon>Caenorhabditis</taxon>
    </lineage>
</organism>
<keyword evidence="2" id="KW-1185">Reference proteome</keyword>
<sequence>VRKADYHAHAYSSPERGRNNLYPKIDSKVFETNATTVRDGNAWTKLKLY</sequence>